<accession>A0A1X2HSA8</accession>
<dbReference type="GO" id="GO:0004165">
    <property type="term" value="F:delta(3)-delta(2)-enoyl-CoA isomerase activity"/>
    <property type="evidence" value="ECO:0007669"/>
    <property type="project" value="UniProtKB-ARBA"/>
</dbReference>
<dbReference type="InParanoid" id="A0A1X2HSA8"/>
<dbReference type="Gene3D" id="1.10.12.10">
    <property type="entry name" value="Lyase 2-enoyl-coa Hydratase, Chain A, domain 2"/>
    <property type="match status" value="1"/>
</dbReference>
<keyword evidence="3" id="KW-0413">Isomerase</keyword>
<comment type="subcellular location">
    <subcellularLocation>
        <location evidence="1">Peroxisome</location>
    </subcellularLocation>
</comment>
<keyword evidence="5" id="KW-1185">Reference proteome</keyword>
<dbReference type="PANTHER" id="PTHR43684:SF1">
    <property type="entry name" value="ENOYL-COA DELTA ISOMERASE 2"/>
    <property type="match status" value="1"/>
</dbReference>
<dbReference type="Gene3D" id="3.90.226.10">
    <property type="entry name" value="2-enoyl-CoA Hydratase, Chain A, domain 1"/>
    <property type="match status" value="1"/>
</dbReference>
<dbReference type="CDD" id="cd06558">
    <property type="entry name" value="crotonase-like"/>
    <property type="match status" value="1"/>
</dbReference>
<dbReference type="InterPro" id="IPR014748">
    <property type="entry name" value="Enoyl-CoA_hydra_C"/>
</dbReference>
<dbReference type="SUPFAM" id="SSF52096">
    <property type="entry name" value="ClpP/crotonase"/>
    <property type="match status" value="1"/>
</dbReference>
<protein>
    <submittedName>
        <fullName evidence="4">ClpP/crotonase-like domain-containing protein</fullName>
    </submittedName>
</protein>
<dbReference type="GO" id="GO:0005777">
    <property type="term" value="C:peroxisome"/>
    <property type="evidence" value="ECO:0007669"/>
    <property type="project" value="UniProtKB-SubCell"/>
</dbReference>
<evidence type="ECO:0000256" key="1">
    <source>
        <dbReference type="ARBA" id="ARBA00004275"/>
    </source>
</evidence>
<gene>
    <name evidence="4" type="ORF">BCR43DRAFT_9241</name>
</gene>
<dbReference type="OrthoDB" id="448450at2759"/>
<dbReference type="EMBL" id="MCGN01000001">
    <property type="protein sequence ID" value="ORZ02421.1"/>
    <property type="molecule type" value="Genomic_DNA"/>
</dbReference>
<dbReference type="PANTHER" id="PTHR43684">
    <property type="match status" value="1"/>
</dbReference>
<proteinExistence type="predicted"/>
<dbReference type="InterPro" id="IPR001753">
    <property type="entry name" value="Enoyl-CoA_hydra/iso"/>
</dbReference>
<comment type="caution">
    <text evidence="4">The sequence shown here is derived from an EMBL/GenBank/DDBJ whole genome shotgun (WGS) entry which is preliminary data.</text>
</comment>
<dbReference type="OMA" id="IHEKAAN"/>
<dbReference type="AlphaFoldDB" id="A0A1X2HSA8"/>
<dbReference type="InterPro" id="IPR029045">
    <property type="entry name" value="ClpP/crotonase-like_dom_sf"/>
</dbReference>
<keyword evidence="2" id="KW-0576">Peroxisome</keyword>
<sequence length="272" mass="30114">MSVPTFETLALTLFPSGVLEIAFNRPRVYNALNAQVYKDWLDALRWAKADDKVSVVVLTGRGKYYSSGAELAIPDLSPEGQERTARHRGITKDVVSELVCFPKVLISAVNGPAYGFAVTTLALCDVVYCVPHATFATPFMKLGFCAEGCSSALFPRIMGPSRANEILLMGRTFSADEMVACGMVSRTLPADGFRDQVLALAEETAKFSLEALKTTKDLVRRVDRDFLLQVNEEEIKRLGERKSSEYSIQAMRNFVAEAERKRAAKKQKKSKL</sequence>
<dbReference type="InterPro" id="IPR051053">
    <property type="entry name" value="ECH/Chromodomain_protein"/>
</dbReference>
<dbReference type="Proteomes" id="UP000242180">
    <property type="component" value="Unassembled WGS sequence"/>
</dbReference>
<evidence type="ECO:0000256" key="2">
    <source>
        <dbReference type="ARBA" id="ARBA00023140"/>
    </source>
</evidence>
<evidence type="ECO:0000256" key="3">
    <source>
        <dbReference type="ARBA" id="ARBA00023235"/>
    </source>
</evidence>
<evidence type="ECO:0000313" key="4">
    <source>
        <dbReference type="EMBL" id="ORZ02421.1"/>
    </source>
</evidence>
<dbReference type="Pfam" id="PF00378">
    <property type="entry name" value="ECH_1"/>
    <property type="match status" value="1"/>
</dbReference>
<name>A0A1X2HSA8_SYNRA</name>
<organism evidence="4 5">
    <name type="scientific">Syncephalastrum racemosum</name>
    <name type="common">Filamentous fungus</name>
    <dbReference type="NCBI Taxonomy" id="13706"/>
    <lineage>
        <taxon>Eukaryota</taxon>
        <taxon>Fungi</taxon>
        <taxon>Fungi incertae sedis</taxon>
        <taxon>Mucoromycota</taxon>
        <taxon>Mucoromycotina</taxon>
        <taxon>Mucoromycetes</taxon>
        <taxon>Mucorales</taxon>
        <taxon>Syncephalastraceae</taxon>
        <taxon>Syncephalastrum</taxon>
    </lineage>
</organism>
<evidence type="ECO:0000313" key="5">
    <source>
        <dbReference type="Proteomes" id="UP000242180"/>
    </source>
</evidence>
<reference evidence="4 5" key="1">
    <citation type="submission" date="2016-07" db="EMBL/GenBank/DDBJ databases">
        <title>Pervasive Adenine N6-methylation of Active Genes in Fungi.</title>
        <authorList>
            <consortium name="DOE Joint Genome Institute"/>
            <person name="Mondo S.J."/>
            <person name="Dannebaum R.O."/>
            <person name="Kuo R.C."/>
            <person name="Labutti K."/>
            <person name="Haridas S."/>
            <person name="Kuo A."/>
            <person name="Salamov A."/>
            <person name="Ahrendt S.R."/>
            <person name="Lipzen A."/>
            <person name="Sullivan W."/>
            <person name="Andreopoulos W.B."/>
            <person name="Clum A."/>
            <person name="Lindquist E."/>
            <person name="Daum C."/>
            <person name="Ramamoorthy G.K."/>
            <person name="Gryganskyi A."/>
            <person name="Culley D."/>
            <person name="Magnuson J.K."/>
            <person name="James T.Y."/>
            <person name="O'Malley M.A."/>
            <person name="Stajich J.E."/>
            <person name="Spatafora J.W."/>
            <person name="Visel A."/>
            <person name="Grigoriev I.V."/>
        </authorList>
    </citation>
    <scope>NUCLEOTIDE SEQUENCE [LARGE SCALE GENOMIC DNA]</scope>
    <source>
        <strain evidence="4 5">NRRL 2496</strain>
    </source>
</reference>
<dbReference type="STRING" id="13706.A0A1X2HSA8"/>